<dbReference type="OrthoDB" id="9804819at2"/>
<dbReference type="RefSeq" id="WP_100415617.1">
    <property type="nucleotide sequence ID" value="NZ_PGEZ01000005.1"/>
</dbReference>
<gene>
    <name evidence="4" type="ORF">CLV56_4108</name>
</gene>
<dbReference type="InterPro" id="IPR027417">
    <property type="entry name" value="P-loop_NTPase"/>
</dbReference>
<dbReference type="GO" id="GO:0005524">
    <property type="term" value="F:ATP binding"/>
    <property type="evidence" value="ECO:0007669"/>
    <property type="project" value="UniProtKB-KW"/>
</dbReference>
<reference evidence="4 5" key="1">
    <citation type="submission" date="2017-11" db="EMBL/GenBank/DDBJ databases">
        <title>Genomic Encyclopedia of Archaeal and Bacterial Type Strains, Phase II (KMG-II): From Individual Species to Whole Genera.</title>
        <authorList>
            <person name="Goeker M."/>
        </authorList>
    </citation>
    <scope>NUCLEOTIDE SEQUENCE [LARGE SCALE GENOMIC DNA]</scope>
    <source>
        <strain evidence="4 5">DSM 27763</strain>
    </source>
</reference>
<dbReference type="SUPFAM" id="SSF52540">
    <property type="entry name" value="P-loop containing nucleoside triphosphate hydrolases"/>
    <property type="match status" value="1"/>
</dbReference>
<proteinExistence type="predicted"/>
<dbReference type="PANTHER" id="PTHR43038:SF3">
    <property type="entry name" value="ABC TRANSPORTER G FAMILY MEMBER 20 ISOFORM X1"/>
    <property type="match status" value="1"/>
</dbReference>
<dbReference type="EMBL" id="PGEZ01000005">
    <property type="protein sequence ID" value="PJJ47849.1"/>
    <property type="molecule type" value="Genomic_DNA"/>
</dbReference>
<evidence type="ECO:0000256" key="2">
    <source>
        <dbReference type="ARBA" id="ARBA00022840"/>
    </source>
</evidence>
<dbReference type="PROSITE" id="PS00211">
    <property type="entry name" value="ABC_TRANSPORTER_1"/>
    <property type="match status" value="1"/>
</dbReference>
<dbReference type="CDD" id="cd03230">
    <property type="entry name" value="ABC_DR_subfamily_A"/>
    <property type="match status" value="1"/>
</dbReference>
<dbReference type="GO" id="GO:0016887">
    <property type="term" value="F:ATP hydrolysis activity"/>
    <property type="evidence" value="ECO:0007669"/>
    <property type="project" value="InterPro"/>
</dbReference>
<evidence type="ECO:0000313" key="4">
    <source>
        <dbReference type="EMBL" id="PJJ47849.1"/>
    </source>
</evidence>
<sequence length="281" mass="29453">MTFGLDAVTVSYGEVRALDDVTVAAPPGSVVALVGGDGAGKSTALRALVREVVPDSGRVRSPAKPQIGFLPASAGSWAALTVRQNLDFAARTYGLEGDRLEKRRTELLETAGLTGAADRLASQLSGGMRRKLGFCMAIAHQPELVVLDEPSTGVDPVSRIDLWRLISEAAAAGTAVVMSTTYLDEAERAAHLVVLDGGSVLVQGSYDEVRAGFSGTITRAADATRPAWSWRRGRERHEYWPAADPPHDLAVVDPDLEDIVIALSLAGSVEPGTPDGQGGAS</sequence>
<dbReference type="InterPro" id="IPR017871">
    <property type="entry name" value="ABC_transporter-like_CS"/>
</dbReference>
<keyword evidence="2 4" id="KW-0067">ATP-binding</keyword>
<dbReference type="Proteomes" id="UP000230842">
    <property type="component" value="Unassembled WGS sequence"/>
</dbReference>
<evidence type="ECO:0000256" key="1">
    <source>
        <dbReference type="ARBA" id="ARBA00022741"/>
    </source>
</evidence>
<feature type="domain" description="ABC transporter" evidence="3">
    <location>
        <begin position="3"/>
        <end position="222"/>
    </location>
</feature>
<evidence type="ECO:0000313" key="5">
    <source>
        <dbReference type="Proteomes" id="UP000230842"/>
    </source>
</evidence>
<dbReference type="PROSITE" id="PS50893">
    <property type="entry name" value="ABC_TRANSPORTER_2"/>
    <property type="match status" value="1"/>
</dbReference>
<keyword evidence="5" id="KW-1185">Reference proteome</keyword>
<dbReference type="Pfam" id="PF00005">
    <property type="entry name" value="ABC_tran"/>
    <property type="match status" value="1"/>
</dbReference>
<dbReference type="AlphaFoldDB" id="A0A2M9AQ77"/>
<protein>
    <submittedName>
        <fullName evidence="4">ABC-2 type transport system ATP-binding protein</fullName>
    </submittedName>
</protein>
<evidence type="ECO:0000259" key="3">
    <source>
        <dbReference type="PROSITE" id="PS50893"/>
    </source>
</evidence>
<name>A0A2M9AQ77_9ACTN</name>
<organism evidence="4 5">
    <name type="scientific">Mumia flava</name>
    <dbReference type="NCBI Taxonomy" id="1348852"/>
    <lineage>
        <taxon>Bacteria</taxon>
        <taxon>Bacillati</taxon>
        <taxon>Actinomycetota</taxon>
        <taxon>Actinomycetes</taxon>
        <taxon>Propionibacteriales</taxon>
        <taxon>Nocardioidaceae</taxon>
        <taxon>Mumia</taxon>
    </lineage>
</organism>
<dbReference type="Gene3D" id="3.40.50.300">
    <property type="entry name" value="P-loop containing nucleotide triphosphate hydrolases"/>
    <property type="match status" value="1"/>
</dbReference>
<dbReference type="InterPro" id="IPR003593">
    <property type="entry name" value="AAA+_ATPase"/>
</dbReference>
<comment type="caution">
    <text evidence="4">The sequence shown here is derived from an EMBL/GenBank/DDBJ whole genome shotgun (WGS) entry which is preliminary data.</text>
</comment>
<accession>A0A2M9AQ77</accession>
<dbReference type="PANTHER" id="PTHR43038">
    <property type="entry name" value="ATP-BINDING CASSETTE, SUB-FAMILY H, MEMBER 1"/>
    <property type="match status" value="1"/>
</dbReference>
<dbReference type="SMART" id="SM00382">
    <property type="entry name" value="AAA"/>
    <property type="match status" value="1"/>
</dbReference>
<dbReference type="InterPro" id="IPR003439">
    <property type="entry name" value="ABC_transporter-like_ATP-bd"/>
</dbReference>
<keyword evidence="1" id="KW-0547">Nucleotide-binding</keyword>